<protein>
    <submittedName>
        <fullName evidence="3">DUF6458 family protein</fullName>
    </submittedName>
</protein>
<gene>
    <name evidence="3" type="ORF">SHK19_04455</name>
</gene>
<dbReference type="EMBL" id="CP141059">
    <property type="protein sequence ID" value="WQQ27484.1"/>
    <property type="molecule type" value="Genomic_DNA"/>
</dbReference>
<dbReference type="Pfam" id="PF20059">
    <property type="entry name" value="DUF6458"/>
    <property type="match status" value="1"/>
</dbReference>
<evidence type="ECO:0000313" key="4">
    <source>
        <dbReference type="Proteomes" id="UP001327225"/>
    </source>
</evidence>
<evidence type="ECO:0000259" key="2">
    <source>
        <dbReference type="Pfam" id="PF20059"/>
    </source>
</evidence>
<feature type="transmembrane region" description="Helical" evidence="1">
    <location>
        <begin position="33"/>
        <end position="51"/>
    </location>
</feature>
<name>A0ABZ0ZUC0_9ACTN</name>
<evidence type="ECO:0000313" key="3">
    <source>
        <dbReference type="EMBL" id="WQQ27484.1"/>
    </source>
</evidence>
<feature type="domain" description="DUF6458" evidence="2">
    <location>
        <begin position="1"/>
        <end position="59"/>
    </location>
</feature>
<accession>A0ABZ0ZUC0</accession>
<keyword evidence="4" id="KW-1185">Reference proteome</keyword>
<dbReference type="InterPro" id="IPR045597">
    <property type="entry name" value="DUF6458"/>
</dbReference>
<keyword evidence="1" id="KW-0812">Transmembrane</keyword>
<dbReference type="RefSeq" id="WP_322456710.1">
    <property type="nucleotide sequence ID" value="NZ_CP141059.1"/>
</dbReference>
<evidence type="ECO:0000256" key="1">
    <source>
        <dbReference type="SAM" id="Phobius"/>
    </source>
</evidence>
<reference evidence="4" key="1">
    <citation type="submission" date="2023-12" db="EMBL/GenBank/DDBJ databases">
        <title>Novel species in genus Nocardioides.</title>
        <authorList>
            <person name="Zhou H."/>
        </authorList>
    </citation>
    <scope>NUCLEOTIDE SEQUENCE [LARGE SCALE GENOMIC DNA]</scope>
    <source>
        <strain evidence="4">HM61</strain>
    </source>
</reference>
<keyword evidence="1" id="KW-0472">Membrane</keyword>
<organism evidence="3 4">
    <name type="scientific">Nocardioides bizhenqiangii</name>
    <dbReference type="NCBI Taxonomy" id="3095076"/>
    <lineage>
        <taxon>Bacteria</taxon>
        <taxon>Bacillati</taxon>
        <taxon>Actinomycetota</taxon>
        <taxon>Actinomycetes</taxon>
        <taxon>Propionibacteriales</taxon>
        <taxon>Nocardioidaceae</taxon>
        <taxon>Nocardioides</taxon>
    </lineage>
</organism>
<sequence>MAIGLGIVLIVVGLILVLDVVNIDTSAIDTGTLGWILLVAGALAIVISLIVNQQRSRHTVVEERRDVRPPL</sequence>
<keyword evidence="1" id="KW-1133">Transmembrane helix</keyword>
<dbReference type="Proteomes" id="UP001327225">
    <property type="component" value="Chromosome"/>
</dbReference>
<proteinExistence type="predicted"/>